<dbReference type="Gene3D" id="3.40.50.300">
    <property type="entry name" value="P-loop containing nucleotide triphosphate hydrolases"/>
    <property type="match status" value="1"/>
</dbReference>
<evidence type="ECO:0008006" key="4">
    <source>
        <dbReference type="Google" id="ProtNLM"/>
    </source>
</evidence>
<gene>
    <name evidence="2" type="ORF">SCF082_LOCUS23224</name>
</gene>
<dbReference type="Pfam" id="PF13469">
    <property type="entry name" value="Sulfotransfer_3"/>
    <property type="match status" value="1"/>
</dbReference>
<evidence type="ECO:0000313" key="3">
    <source>
        <dbReference type="Proteomes" id="UP001642464"/>
    </source>
</evidence>
<evidence type="ECO:0000256" key="1">
    <source>
        <dbReference type="SAM" id="Phobius"/>
    </source>
</evidence>
<name>A0ABP0LKM9_9DINO</name>
<feature type="transmembrane region" description="Helical" evidence="1">
    <location>
        <begin position="32"/>
        <end position="54"/>
    </location>
</feature>
<accession>A0ABP0LKM9</accession>
<comment type="caution">
    <text evidence="2">The sequence shown here is derived from an EMBL/GenBank/DDBJ whole genome shotgun (WGS) entry which is preliminary data.</text>
</comment>
<organism evidence="2 3">
    <name type="scientific">Durusdinium trenchii</name>
    <dbReference type="NCBI Taxonomy" id="1381693"/>
    <lineage>
        <taxon>Eukaryota</taxon>
        <taxon>Sar</taxon>
        <taxon>Alveolata</taxon>
        <taxon>Dinophyceae</taxon>
        <taxon>Suessiales</taxon>
        <taxon>Symbiodiniaceae</taxon>
        <taxon>Durusdinium</taxon>
    </lineage>
</organism>
<keyword evidence="1" id="KW-0472">Membrane</keyword>
<keyword evidence="3" id="KW-1185">Reference proteome</keyword>
<dbReference type="InterPro" id="IPR027417">
    <property type="entry name" value="P-loop_NTPase"/>
</dbReference>
<reference evidence="2 3" key="1">
    <citation type="submission" date="2024-02" db="EMBL/GenBank/DDBJ databases">
        <authorList>
            <person name="Chen Y."/>
            <person name="Shah S."/>
            <person name="Dougan E. K."/>
            <person name="Thang M."/>
            <person name="Chan C."/>
        </authorList>
    </citation>
    <scope>NUCLEOTIDE SEQUENCE [LARGE SCALE GENOMIC DNA]</scope>
</reference>
<dbReference type="SUPFAM" id="SSF52540">
    <property type="entry name" value="P-loop containing nucleoside triphosphate hydrolases"/>
    <property type="match status" value="1"/>
</dbReference>
<protein>
    <recommendedName>
        <fullName evidence="4">Protein-tyrosine sulfotransferase</fullName>
    </recommendedName>
</protein>
<sequence>MRQRRPLPQPDEGGEVDPAEVRRRAKQQEQEMAPYVVGAVLFIALGVAGLVTWWHPNISFHRAPVSKLDMEKEEVLAHLRNHTILHVGGVHYSGLTLLSELLVQHPQLAGMRHQEGADKRKTHWVSDVGNDGVFLQTVIPNWGTDHKHFALWKSVSKMAKRILPASVEEHFPWMKLRSGIGRFALNPEHHLDDSTWLIRSSAQVHLFSEWALFWDLSKKVLLEKSPSNVVLSPFLHRLWSLDLNTQSPGRFIFQQRHPLAVAIATRRRLGPLVDDLSMKDLMENWLAAEERRAKDMQSYFEYYGFAKDVFRIVQFEDLIRDPEKVVSEIFAWLGLSLPAEAIQAIKVKVRSDVNVKHFKQYCNFLVHGGHQAVEEHHRLVKELRDRVKAVSAYDLAKVPQLCREVLVNQQTDLNYTERQQIETATWVCQGCRPWSCMQRVGPQVQTRRRSKGVVHTGQLSATFCGRRRSWGCRGCHPSQLCARQN</sequence>
<keyword evidence="1" id="KW-0812">Transmembrane</keyword>
<evidence type="ECO:0000313" key="2">
    <source>
        <dbReference type="EMBL" id="CAK9039733.1"/>
    </source>
</evidence>
<proteinExistence type="predicted"/>
<dbReference type="Proteomes" id="UP001642464">
    <property type="component" value="Unassembled WGS sequence"/>
</dbReference>
<keyword evidence="1" id="KW-1133">Transmembrane helix</keyword>
<dbReference type="EMBL" id="CAXAMM010016736">
    <property type="protein sequence ID" value="CAK9039733.1"/>
    <property type="molecule type" value="Genomic_DNA"/>
</dbReference>